<sequence>MTVPAKDIDAIYASYKMPHRDYIEMTENETYANAKRKWLIFRGDPTLSAQPQSSTEPSGRALQNRHSRQQNPVNIK</sequence>
<feature type="compositionally biased region" description="Polar residues" evidence="1">
    <location>
        <begin position="47"/>
        <end position="57"/>
    </location>
</feature>
<dbReference type="RefSeq" id="WP_036756105.1">
    <property type="nucleotide sequence ID" value="NZ_JAGSGC010000008.1"/>
</dbReference>
<gene>
    <name evidence="2" type="ORF">EA58_18840</name>
</gene>
<proteinExistence type="predicted"/>
<name>A0A066RQM8_9GAMM</name>
<feature type="region of interest" description="Disordered" evidence="1">
    <location>
        <begin position="45"/>
        <end position="76"/>
    </location>
</feature>
<evidence type="ECO:0000313" key="2">
    <source>
        <dbReference type="EMBL" id="KDM90002.1"/>
    </source>
</evidence>
<dbReference type="AlphaFoldDB" id="A0A066RQM8"/>
<keyword evidence="3" id="KW-1185">Reference proteome</keyword>
<dbReference type="OrthoDB" id="5890368at2"/>
<evidence type="ECO:0000313" key="3">
    <source>
        <dbReference type="Proteomes" id="UP000027192"/>
    </source>
</evidence>
<dbReference type="Proteomes" id="UP000027192">
    <property type="component" value="Unassembled WGS sequence"/>
</dbReference>
<dbReference type="EMBL" id="JMIB01000038">
    <property type="protein sequence ID" value="KDM90002.1"/>
    <property type="molecule type" value="Genomic_DNA"/>
</dbReference>
<accession>A0A066RQM8</accession>
<reference evidence="2 3" key="1">
    <citation type="submission" date="2014-04" db="EMBL/GenBank/DDBJ databases">
        <title>Draft genome sequence of Photobacterium halotolerans S2753: a solonamide, ngercheumicin and holomycin producer.</title>
        <authorList>
            <person name="Machado H.R."/>
            <person name="Gram L."/>
        </authorList>
    </citation>
    <scope>NUCLEOTIDE SEQUENCE [LARGE SCALE GENOMIC DNA]</scope>
    <source>
        <strain evidence="2 3">S2753</strain>
    </source>
</reference>
<comment type="caution">
    <text evidence="2">The sequence shown here is derived from an EMBL/GenBank/DDBJ whole genome shotgun (WGS) entry which is preliminary data.</text>
</comment>
<evidence type="ECO:0000256" key="1">
    <source>
        <dbReference type="SAM" id="MobiDB-lite"/>
    </source>
</evidence>
<organism evidence="2 3">
    <name type="scientific">Photobacterium galatheae</name>
    <dbReference type="NCBI Taxonomy" id="1654360"/>
    <lineage>
        <taxon>Bacteria</taxon>
        <taxon>Pseudomonadati</taxon>
        <taxon>Pseudomonadota</taxon>
        <taxon>Gammaproteobacteria</taxon>
        <taxon>Vibrionales</taxon>
        <taxon>Vibrionaceae</taxon>
        <taxon>Photobacterium</taxon>
    </lineage>
</organism>
<protein>
    <submittedName>
        <fullName evidence="2">Uncharacterized protein</fullName>
    </submittedName>
</protein>